<sequence length="124" mass="14244">MSLKYLGQIFKTVKGRVGRREEERKRRTNLANTSGALCTCKYKAIKKITIRVIIQAIAFRVILHNMYAELHDSISCTVYSRMLSKEMPERKAREGRTDTAMGQSLDRTSTRDTCRDRPAKVSTE</sequence>
<accession>A0A8C3DIR2</accession>
<evidence type="ECO:0000313" key="3">
    <source>
        <dbReference type="Proteomes" id="UP000694553"/>
    </source>
</evidence>
<protein>
    <submittedName>
        <fullName evidence="2">Uncharacterized protein</fullName>
    </submittedName>
</protein>
<evidence type="ECO:0000313" key="2">
    <source>
        <dbReference type="Ensembl" id="ENSCMUP00000006164.1"/>
    </source>
</evidence>
<feature type="compositionally biased region" description="Basic and acidic residues" evidence="1">
    <location>
        <begin position="87"/>
        <end position="97"/>
    </location>
</feature>
<keyword evidence="3" id="KW-1185">Reference proteome</keyword>
<evidence type="ECO:0000256" key="1">
    <source>
        <dbReference type="SAM" id="MobiDB-lite"/>
    </source>
</evidence>
<organism evidence="2 3">
    <name type="scientific">Corvus moneduloides</name>
    <name type="common">New Caledonian crow</name>
    <dbReference type="NCBI Taxonomy" id="1196302"/>
    <lineage>
        <taxon>Eukaryota</taxon>
        <taxon>Metazoa</taxon>
        <taxon>Chordata</taxon>
        <taxon>Craniata</taxon>
        <taxon>Vertebrata</taxon>
        <taxon>Euteleostomi</taxon>
        <taxon>Archelosauria</taxon>
        <taxon>Archosauria</taxon>
        <taxon>Dinosauria</taxon>
        <taxon>Saurischia</taxon>
        <taxon>Theropoda</taxon>
        <taxon>Coelurosauria</taxon>
        <taxon>Aves</taxon>
        <taxon>Neognathae</taxon>
        <taxon>Neoaves</taxon>
        <taxon>Telluraves</taxon>
        <taxon>Australaves</taxon>
        <taxon>Passeriformes</taxon>
        <taxon>Corvoidea</taxon>
        <taxon>Corvidae</taxon>
        <taxon>Corvus</taxon>
    </lineage>
</organism>
<dbReference type="InterPro" id="IPR038551">
    <property type="entry name" value="Ribosomal_eS26_sf"/>
</dbReference>
<dbReference type="AlphaFoldDB" id="A0A8C3DIR2"/>
<reference evidence="2" key="2">
    <citation type="submission" date="2025-08" db="UniProtKB">
        <authorList>
            <consortium name="Ensembl"/>
        </authorList>
    </citation>
    <scope>IDENTIFICATION</scope>
</reference>
<reference evidence="3" key="1">
    <citation type="submission" date="2019-10" db="EMBL/GenBank/DDBJ databases">
        <title>Corvus moneduloides (New Caledonian crow) genome, bCorMon1, primary haplotype.</title>
        <authorList>
            <person name="Rutz C."/>
            <person name="Fungtammasan C."/>
            <person name="Mountcastle J."/>
            <person name="Formenti G."/>
            <person name="Chow W."/>
            <person name="Howe K."/>
            <person name="Steele M.P."/>
            <person name="Fernandes J."/>
            <person name="Gilbert M.T.P."/>
            <person name="Fedrigo O."/>
            <person name="Jarvis E.D."/>
            <person name="Gemmell N."/>
        </authorList>
    </citation>
    <scope>NUCLEOTIDE SEQUENCE [LARGE SCALE GENOMIC DNA]</scope>
</reference>
<feature type="compositionally biased region" description="Basic and acidic residues" evidence="1">
    <location>
        <begin position="108"/>
        <end position="124"/>
    </location>
</feature>
<reference evidence="2" key="3">
    <citation type="submission" date="2025-09" db="UniProtKB">
        <authorList>
            <consortium name="Ensembl"/>
        </authorList>
    </citation>
    <scope>IDENTIFICATION</scope>
</reference>
<name>A0A8C3DIR2_CORMO</name>
<proteinExistence type="predicted"/>
<dbReference type="Proteomes" id="UP000694553">
    <property type="component" value="Unassembled WGS sequence"/>
</dbReference>
<feature type="region of interest" description="Disordered" evidence="1">
    <location>
        <begin position="87"/>
        <end position="124"/>
    </location>
</feature>
<dbReference type="Ensembl" id="ENSCMUT00000006652.2">
    <property type="protein sequence ID" value="ENSCMUP00000006164.1"/>
    <property type="gene ID" value="ENSCMUG00000004095.2"/>
</dbReference>
<dbReference type="Gene3D" id="3.30.1740.20">
    <property type="entry name" value="Ribosomal protein S26e"/>
    <property type="match status" value="1"/>
</dbReference>